<dbReference type="AlphaFoldDB" id="A0AA90NJ24"/>
<organism evidence="1 2">
    <name type="scientific">Tsukamurella strandjordii</name>
    <dbReference type="NCBI Taxonomy" id="147577"/>
    <lineage>
        <taxon>Bacteria</taxon>
        <taxon>Bacillati</taxon>
        <taxon>Actinomycetota</taxon>
        <taxon>Actinomycetes</taxon>
        <taxon>Mycobacteriales</taxon>
        <taxon>Tsukamurellaceae</taxon>
        <taxon>Tsukamurella</taxon>
    </lineage>
</organism>
<name>A0AA90NJ24_9ACTN</name>
<evidence type="ECO:0000313" key="2">
    <source>
        <dbReference type="Proteomes" id="UP001178281"/>
    </source>
</evidence>
<dbReference type="Proteomes" id="UP001178281">
    <property type="component" value="Unassembled WGS sequence"/>
</dbReference>
<keyword evidence="2" id="KW-1185">Reference proteome</keyword>
<dbReference type="RefSeq" id="WP_305111685.1">
    <property type="nucleotide sequence ID" value="NZ_JAUTIX010000005.1"/>
</dbReference>
<gene>
    <name evidence="1" type="ORF">Q7X28_13405</name>
</gene>
<comment type="caution">
    <text evidence="1">The sequence shown here is derived from an EMBL/GenBank/DDBJ whole genome shotgun (WGS) entry which is preliminary data.</text>
</comment>
<reference evidence="1" key="1">
    <citation type="submission" date="2023-08" db="EMBL/GenBank/DDBJ databases">
        <title>The draft genome of Tsukamurella strandjordii strain 050030.</title>
        <authorList>
            <person name="Zhao F."/>
            <person name="Feng Y."/>
            <person name="Zong Z."/>
        </authorList>
    </citation>
    <scope>NUCLEOTIDE SEQUENCE</scope>
    <source>
        <strain evidence="1">050030</strain>
    </source>
</reference>
<accession>A0AA90NJ24</accession>
<evidence type="ECO:0000313" key="1">
    <source>
        <dbReference type="EMBL" id="MDP0398924.1"/>
    </source>
</evidence>
<protein>
    <submittedName>
        <fullName evidence="1">Uncharacterized protein</fullName>
    </submittedName>
</protein>
<dbReference type="EMBL" id="JAUTIX010000005">
    <property type="protein sequence ID" value="MDP0398924.1"/>
    <property type="molecule type" value="Genomic_DNA"/>
</dbReference>
<proteinExistence type="predicted"/>
<sequence>MTNISATHDPARACVRLRVAGVTWCKLDPAATVHLAEVLADAALDAATADDGRQLDVDTIDTWAGDLRVEILGGSVRLTHDGDSVTLHAVDADRLADQVRELGAAVG</sequence>